<feature type="domain" description="Methyltransferase" evidence="2">
    <location>
        <begin position="42"/>
        <end position="182"/>
    </location>
</feature>
<keyword evidence="3" id="KW-0489">Methyltransferase</keyword>
<dbReference type="InterPro" id="IPR050447">
    <property type="entry name" value="Erg6_SMT_methyltransf"/>
</dbReference>
<dbReference type="SUPFAM" id="SSF53335">
    <property type="entry name" value="S-adenosyl-L-methionine-dependent methyltransferases"/>
    <property type="match status" value="1"/>
</dbReference>
<dbReference type="EMBL" id="VUNB01000005">
    <property type="protein sequence ID" value="MST69350.1"/>
    <property type="molecule type" value="Genomic_DNA"/>
</dbReference>
<dbReference type="RefSeq" id="WP_154572817.1">
    <property type="nucleotide sequence ID" value="NZ_JAQXPA010000007.1"/>
</dbReference>
<dbReference type="Gene3D" id="3.40.50.150">
    <property type="entry name" value="Vaccinia Virus protein VP39"/>
    <property type="match status" value="1"/>
</dbReference>
<dbReference type="CDD" id="cd02440">
    <property type="entry name" value="AdoMet_MTases"/>
    <property type="match status" value="1"/>
</dbReference>
<sequence length="202" mass="23007">MTQKKDYNPANPDQGNGRTMLERMNNSHQYLRDQFFPMIPWKDEMTMLDVGCGGGETVRQMLGMSRDSIVYGIDYSETAVEYSRENNKDQLNSRVFIEQADVASLPFDSDKFNIVTAMETTYFWPDVPAGMKEIHRVLKDKGVFAIILEAVTPGLHQDWDRSYGEINIWTVEELTKMLKDAGFSSVSAHRGTEDSALILGYK</sequence>
<evidence type="ECO:0000256" key="1">
    <source>
        <dbReference type="SAM" id="MobiDB-lite"/>
    </source>
</evidence>
<evidence type="ECO:0000259" key="2">
    <source>
        <dbReference type="Pfam" id="PF13847"/>
    </source>
</evidence>
<gene>
    <name evidence="3" type="ORF">FYJ66_07075</name>
</gene>
<dbReference type="Pfam" id="PF13847">
    <property type="entry name" value="Methyltransf_31"/>
    <property type="match status" value="1"/>
</dbReference>
<accession>A0A6A8M9E1</accession>
<dbReference type="AlphaFoldDB" id="A0A6A8M9E1"/>
<organism evidence="3">
    <name type="scientific">Baileyella intestinalis</name>
    <dbReference type="NCBI Taxonomy" id="2606709"/>
    <lineage>
        <taxon>Bacteria</taxon>
        <taxon>Bacillati</taxon>
        <taxon>Bacillota</taxon>
        <taxon>Clostridia</taxon>
        <taxon>Peptostreptococcales</taxon>
        <taxon>Anaerovoracaceae</taxon>
        <taxon>Baileyella</taxon>
    </lineage>
</organism>
<feature type="region of interest" description="Disordered" evidence="1">
    <location>
        <begin position="1"/>
        <end position="20"/>
    </location>
</feature>
<protein>
    <submittedName>
        <fullName evidence="3">Class I SAM-dependent methyltransferase</fullName>
    </submittedName>
</protein>
<evidence type="ECO:0000313" key="3">
    <source>
        <dbReference type="EMBL" id="MST69350.1"/>
    </source>
</evidence>
<dbReference type="GO" id="GO:0008168">
    <property type="term" value="F:methyltransferase activity"/>
    <property type="evidence" value="ECO:0007669"/>
    <property type="project" value="UniProtKB-KW"/>
</dbReference>
<dbReference type="GO" id="GO:0032259">
    <property type="term" value="P:methylation"/>
    <property type="evidence" value="ECO:0007669"/>
    <property type="project" value="UniProtKB-KW"/>
</dbReference>
<reference evidence="3" key="1">
    <citation type="submission" date="2019-09" db="EMBL/GenBank/DDBJ databases">
        <title>In-depth cultivation of the pig gut microbiome towards novel bacterial diversity and tailored functional studies.</title>
        <authorList>
            <person name="Wylensek D."/>
            <person name="Hitch T.C.A."/>
            <person name="Clavel T."/>
        </authorList>
    </citation>
    <scope>NUCLEOTIDE SEQUENCE</scope>
    <source>
        <strain evidence="3">RF-744-FAT-WT-3</strain>
    </source>
</reference>
<comment type="caution">
    <text evidence="3">The sequence shown here is derived from an EMBL/GenBank/DDBJ whole genome shotgun (WGS) entry which is preliminary data.</text>
</comment>
<dbReference type="PANTHER" id="PTHR44068">
    <property type="entry name" value="ZGC:194242"/>
    <property type="match status" value="1"/>
</dbReference>
<proteinExistence type="predicted"/>
<name>A0A6A8M9E1_9FIRM</name>
<dbReference type="InterPro" id="IPR029063">
    <property type="entry name" value="SAM-dependent_MTases_sf"/>
</dbReference>
<dbReference type="InterPro" id="IPR025714">
    <property type="entry name" value="Methyltranfer_dom"/>
</dbReference>
<dbReference type="PANTHER" id="PTHR44068:SF11">
    <property type="entry name" value="GERANYL DIPHOSPHATE 2-C-METHYLTRANSFERASE"/>
    <property type="match status" value="1"/>
</dbReference>
<keyword evidence="3" id="KW-0808">Transferase</keyword>